<dbReference type="AlphaFoldDB" id="A0ABD5ZID8"/>
<sequence length="152" mass="17126">MIPTPRRKAIVEKQLETVWDARDPESMDEFCTEDFVMHDPMGDRDLDRAKGMLRDVIDGTPDIEFTIDDLIASADRVVVRYTLEGTNEEPSFLTDQPTGLHWRSPGITVYRFEGEEIAEQWNAFDYLGTMRQLGLIPSEANADATGESGAQA</sequence>
<dbReference type="Gene3D" id="3.10.450.50">
    <property type="match status" value="1"/>
</dbReference>
<evidence type="ECO:0000313" key="1">
    <source>
        <dbReference type="EMBL" id="MFC7205059.1"/>
    </source>
</evidence>
<gene>
    <name evidence="1" type="ORF">ACFQJC_16190</name>
</gene>
<reference evidence="1 2" key="1">
    <citation type="journal article" date="2019" name="Int. J. Syst. Evol. Microbiol.">
        <title>The Global Catalogue of Microorganisms (GCM) 10K type strain sequencing project: providing services to taxonomists for standard genome sequencing and annotation.</title>
        <authorList>
            <consortium name="The Broad Institute Genomics Platform"/>
            <consortium name="The Broad Institute Genome Sequencing Center for Infectious Disease"/>
            <person name="Wu L."/>
            <person name="Ma J."/>
        </authorList>
    </citation>
    <scope>NUCLEOTIDE SEQUENCE [LARGE SCALE GENOMIC DNA]</scope>
    <source>
        <strain evidence="1 2">DSM 29988</strain>
    </source>
</reference>
<accession>A0ABD5ZID8</accession>
<dbReference type="EMBL" id="JBHTAA010000005">
    <property type="protein sequence ID" value="MFC7205059.1"/>
    <property type="molecule type" value="Genomic_DNA"/>
</dbReference>
<dbReference type="PANTHER" id="PTHR38436">
    <property type="entry name" value="POLYKETIDE CYCLASE SNOAL-LIKE DOMAIN"/>
    <property type="match status" value="1"/>
</dbReference>
<organism evidence="1 2">
    <name type="scientific">Haloferax namakaokahaiae</name>
    <dbReference type="NCBI Taxonomy" id="1748331"/>
    <lineage>
        <taxon>Archaea</taxon>
        <taxon>Methanobacteriati</taxon>
        <taxon>Methanobacteriota</taxon>
        <taxon>Stenosarchaea group</taxon>
        <taxon>Halobacteria</taxon>
        <taxon>Halobacteriales</taxon>
        <taxon>Haloferacaceae</taxon>
        <taxon>Haloferax</taxon>
    </lineage>
</organism>
<dbReference type="Pfam" id="PF07366">
    <property type="entry name" value="SnoaL"/>
    <property type="match status" value="1"/>
</dbReference>
<evidence type="ECO:0000313" key="2">
    <source>
        <dbReference type="Proteomes" id="UP001596481"/>
    </source>
</evidence>
<comment type="caution">
    <text evidence="1">The sequence shown here is derived from an EMBL/GenBank/DDBJ whole genome shotgun (WGS) entry which is preliminary data.</text>
</comment>
<dbReference type="InterPro" id="IPR009959">
    <property type="entry name" value="Cyclase_SnoaL-like"/>
</dbReference>
<protein>
    <submittedName>
        <fullName evidence="1">Ester cyclase</fullName>
    </submittedName>
</protein>
<dbReference type="RefSeq" id="WP_390225292.1">
    <property type="nucleotide sequence ID" value="NZ_JBHTAA010000005.1"/>
</dbReference>
<dbReference type="InterPro" id="IPR032710">
    <property type="entry name" value="NTF2-like_dom_sf"/>
</dbReference>
<dbReference type="SUPFAM" id="SSF54427">
    <property type="entry name" value="NTF2-like"/>
    <property type="match status" value="1"/>
</dbReference>
<keyword evidence="2" id="KW-1185">Reference proteome</keyword>
<dbReference type="Proteomes" id="UP001596481">
    <property type="component" value="Unassembled WGS sequence"/>
</dbReference>
<name>A0ABD5ZID8_9EURY</name>
<proteinExistence type="predicted"/>
<dbReference type="PANTHER" id="PTHR38436:SF1">
    <property type="entry name" value="ESTER CYCLASE"/>
    <property type="match status" value="1"/>
</dbReference>